<comment type="caution">
    <text evidence="2">The sequence shown here is derived from an EMBL/GenBank/DDBJ whole genome shotgun (WGS) entry which is preliminary data.</text>
</comment>
<accession>M5ER23</accession>
<name>M5ER23_9HYPH</name>
<dbReference type="EMBL" id="CAUM01000099">
    <property type="protein sequence ID" value="CCV06543.1"/>
    <property type="molecule type" value="Genomic_DNA"/>
</dbReference>
<evidence type="ECO:0000256" key="1">
    <source>
        <dbReference type="SAM" id="MobiDB-lite"/>
    </source>
</evidence>
<dbReference type="AlphaFoldDB" id="M5ER23"/>
<keyword evidence="3" id="KW-1185">Reference proteome</keyword>
<feature type="compositionally biased region" description="Basic and acidic residues" evidence="1">
    <location>
        <begin position="47"/>
        <end position="59"/>
    </location>
</feature>
<reference evidence="2 3" key="1">
    <citation type="submission" date="2013-02" db="EMBL/GenBank/DDBJ databases">
        <authorList>
            <person name="Genoscope - CEA"/>
        </authorList>
    </citation>
    <scope>NUCLEOTIDE SEQUENCE [LARGE SCALE GENOMIC DNA]</scope>
    <source>
        <strain evidence="2 3">STM 2683</strain>
    </source>
</reference>
<feature type="region of interest" description="Disordered" evidence="1">
    <location>
        <begin position="47"/>
        <end position="72"/>
    </location>
</feature>
<evidence type="ECO:0000313" key="3">
    <source>
        <dbReference type="Proteomes" id="UP000012062"/>
    </source>
</evidence>
<dbReference type="Proteomes" id="UP000012062">
    <property type="component" value="Unassembled WGS sequence"/>
</dbReference>
<gene>
    <name evidence="2" type="ORF">MESS2_330002</name>
</gene>
<sequence>MKAGQSAIPDYLYLFCSRLARGTKHLKNKEYPDLFFFCFVNSGSDVSRIDGDSSSHRSSESLLRLQGNSWSA</sequence>
<organism evidence="2 3">
    <name type="scientific">Mesorhizobium metallidurans STM 2683</name>
    <dbReference type="NCBI Taxonomy" id="1297569"/>
    <lineage>
        <taxon>Bacteria</taxon>
        <taxon>Pseudomonadati</taxon>
        <taxon>Pseudomonadota</taxon>
        <taxon>Alphaproteobacteria</taxon>
        <taxon>Hyphomicrobiales</taxon>
        <taxon>Phyllobacteriaceae</taxon>
        <taxon>Mesorhizobium</taxon>
    </lineage>
</organism>
<protein>
    <submittedName>
        <fullName evidence="2">Uncharacterized protein</fullName>
    </submittedName>
</protein>
<evidence type="ECO:0000313" key="2">
    <source>
        <dbReference type="EMBL" id="CCV06543.1"/>
    </source>
</evidence>
<proteinExistence type="predicted"/>